<comment type="caution">
    <text evidence="1">The sequence shown here is derived from an EMBL/GenBank/DDBJ whole genome shotgun (WGS) entry which is preliminary data.</text>
</comment>
<gene>
    <name evidence="1" type="ORF">AK812_SmicGene8122</name>
</gene>
<protein>
    <submittedName>
        <fullName evidence="1">Uncharacterized protein</fullName>
    </submittedName>
</protein>
<reference evidence="1 2" key="1">
    <citation type="submission" date="2016-02" db="EMBL/GenBank/DDBJ databases">
        <title>Genome analysis of coral dinoflagellate symbionts highlights evolutionary adaptations to a symbiotic lifestyle.</title>
        <authorList>
            <person name="Aranda M."/>
            <person name="Li Y."/>
            <person name="Liew Y.J."/>
            <person name="Baumgarten S."/>
            <person name="Simakov O."/>
            <person name="Wilson M."/>
            <person name="Piel J."/>
            <person name="Ashoor H."/>
            <person name="Bougouffa S."/>
            <person name="Bajic V.B."/>
            <person name="Ryu T."/>
            <person name="Ravasi T."/>
            <person name="Bayer T."/>
            <person name="Micklem G."/>
            <person name="Kim H."/>
            <person name="Bhak J."/>
            <person name="Lajeunesse T.C."/>
            <person name="Voolstra C.R."/>
        </authorList>
    </citation>
    <scope>NUCLEOTIDE SEQUENCE [LARGE SCALE GENOMIC DNA]</scope>
    <source>
        <strain evidence="1 2">CCMP2467</strain>
    </source>
</reference>
<organism evidence="1 2">
    <name type="scientific">Symbiodinium microadriaticum</name>
    <name type="common">Dinoflagellate</name>
    <name type="synonym">Zooxanthella microadriatica</name>
    <dbReference type="NCBI Taxonomy" id="2951"/>
    <lineage>
        <taxon>Eukaryota</taxon>
        <taxon>Sar</taxon>
        <taxon>Alveolata</taxon>
        <taxon>Dinophyceae</taxon>
        <taxon>Suessiales</taxon>
        <taxon>Symbiodiniaceae</taxon>
        <taxon>Symbiodinium</taxon>
    </lineage>
</organism>
<accession>A0A1Q9ELU3</accession>
<proteinExistence type="predicted"/>
<dbReference type="Proteomes" id="UP000186817">
    <property type="component" value="Unassembled WGS sequence"/>
</dbReference>
<evidence type="ECO:0000313" key="1">
    <source>
        <dbReference type="EMBL" id="OLQ08348.1"/>
    </source>
</evidence>
<dbReference type="AlphaFoldDB" id="A0A1Q9ELU3"/>
<dbReference type="EMBL" id="LSRX01000119">
    <property type="protein sequence ID" value="OLQ08348.1"/>
    <property type="molecule type" value="Genomic_DNA"/>
</dbReference>
<dbReference type="OrthoDB" id="10391663at2759"/>
<sequence>MAALGAVPIVSIPPGSAMNEAWNNLTNWYAGDRQLERLGAPSEYTDQSDVGEDDDCCDMNLPDYVAKNPVPFQLAAVLLTIAGMVLIHLGSSGAALRTLAVAREETGFCCWREHPSPYFGGDPCICPPDHRGDFACPPEGCTDGTAIWKRGPGTESNSKVYLFDGLRKGVIETLHPILASKAITKVMHDCREAKEYTFIDVVMGKL</sequence>
<evidence type="ECO:0000313" key="2">
    <source>
        <dbReference type="Proteomes" id="UP000186817"/>
    </source>
</evidence>
<keyword evidence="2" id="KW-1185">Reference proteome</keyword>
<name>A0A1Q9ELU3_SYMMI</name>